<feature type="binding site" evidence="5">
    <location>
        <begin position="582"/>
        <end position="589"/>
    </location>
    <ligand>
        <name>ATP</name>
        <dbReference type="ChEBI" id="CHEBI:30616"/>
    </ligand>
</feature>
<dbReference type="PANTHER" id="PTHR21529:SF4">
    <property type="entry name" value="TPR AND ANKYRIN REPEAT-CONTAINING PROTEIN 1"/>
    <property type="match status" value="1"/>
</dbReference>
<gene>
    <name evidence="7" type="ORF">AMORRO_LOCUS5417</name>
</gene>
<dbReference type="InterPro" id="IPR014017">
    <property type="entry name" value="DNA_helicase_UvrD-like_C"/>
</dbReference>
<dbReference type="GO" id="GO:0005524">
    <property type="term" value="F:ATP binding"/>
    <property type="evidence" value="ECO:0007669"/>
    <property type="project" value="UniProtKB-UniRule"/>
</dbReference>
<evidence type="ECO:0000256" key="5">
    <source>
        <dbReference type="PROSITE-ProRule" id="PRU00560"/>
    </source>
</evidence>
<evidence type="ECO:0000259" key="6">
    <source>
        <dbReference type="PROSITE" id="PS51198"/>
    </source>
</evidence>
<keyword evidence="3 5" id="KW-0347">Helicase</keyword>
<evidence type="ECO:0000313" key="7">
    <source>
        <dbReference type="EMBL" id="CAG8547507.1"/>
    </source>
</evidence>
<protein>
    <submittedName>
        <fullName evidence="7">18433_t:CDS:1</fullName>
    </submittedName>
</protein>
<evidence type="ECO:0000256" key="4">
    <source>
        <dbReference type="ARBA" id="ARBA00022840"/>
    </source>
</evidence>
<reference evidence="7" key="1">
    <citation type="submission" date="2021-06" db="EMBL/GenBank/DDBJ databases">
        <authorList>
            <person name="Kallberg Y."/>
            <person name="Tangrot J."/>
            <person name="Rosling A."/>
        </authorList>
    </citation>
    <scope>NUCLEOTIDE SEQUENCE</scope>
    <source>
        <strain evidence="7">CL551</strain>
    </source>
</reference>
<evidence type="ECO:0000256" key="3">
    <source>
        <dbReference type="ARBA" id="ARBA00022806"/>
    </source>
</evidence>
<dbReference type="SUPFAM" id="SSF52540">
    <property type="entry name" value="P-loop containing nucleoside triphosphate hydrolases"/>
    <property type="match status" value="1"/>
</dbReference>
<dbReference type="Gene3D" id="3.40.50.300">
    <property type="entry name" value="P-loop containing nucleotide triphosphate hydrolases"/>
    <property type="match status" value="2"/>
</dbReference>
<comment type="caution">
    <text evidence="7">The sequence shown here is derived from an EMBL/GenBank/DDBJ whole genome shotgun (WGS) entry which is preliminary data.</text>
</comment>
<keyword evidence="4 5" id="KW-0067">ATP-binding</keyword>
<dbReference type="GO" id="GO:0004386">
    <property type="term" value="F:helicase activity"/>
    <property type="evidence" value="ECO:0007669"/>
    <property type="project" value="UniProtKB-UniRule"/>
</dbReference>
<name>A0A9N9FMV6_9GLOM</name>
<organism evidence="7 8">
    <name type="scientific">Acaulospora morrowiae</name>
    <dbReference type="NCBI Taxonomy" id="94023"/>
    <lineage>
        <taxon>Eukaryota</taxon>
        <taxon>Fungi</taxon>
        <taxon>Fungi incertae sedis</taxon>
        <taxon>Mucoromycota</taxon>
        <taxon>Glomeromycotina</taxon>
        <taxon>Glomeromycetes</taxon>
        <taxon>Diversisporales</taxon>
        <taxon>Acaulosporaceae</taxon>
        <taxon>Acaulospora</taxon>
    </lineage>
</organism>
<dbReference type="PROSITE" id="PS50096">
    <property type="entry name" value="IQ"/>
    <property type="match status" value="1"/>
</dbReference>
<dbReference type="EMBL" id="CAJVPV010003259">
    <property type="protein sequence ID" value="CAG8547507.1"/>
    <property type="molecule type" value="Genomic_DNA"/>
</dbReference>
<dbReference type="OrthoDB" id="3156807at2759"/>
<dbReference type="InterPro" id="IPR011990">
    <property type="entry name" value="TPR-like_helical_dom_sf"/>
</dbReference>
<dbReference type="SUPFAM" id="SSF48452">
    <property type="entry name" value="TPR-like"/>
    <property type="match status" value="1"/>
</dbReference>
<keyword evidence="1 5" id="KW-0547">Nucleotide-binding</keyword>
<proteinExistence type="predicted"/>
<dbReference type="GO" id="GO:0016787">
    <property type="term" value="F:hydrolase activity"/>
    <property type="evidence" value="ECO:0007669"/>
    <property type="project" value="UniProtKB-UniRule"/>
</dbReference>
<dbReference type="InterPro" id="IPR014016">
    <property type="entry name" value="UvrD-like_ATP-bd"/>
</dbReference>
<dbReference type="PANTHER" id="PTHR21529">
    <property type="entry name" value="MAMMARY TURMOR VIRUS RECEPTOR HOMOLOG 1, 2 MTVR1, 2"/>
    <property type="match status" value="1"/>
</dbReference>
<keyword evidence="8" id="KW-1185">Reference proteome</keyword>
<sequence length="2153" mass="251498">MDNERPLIELLEELSDSQNRCRSAFLERCLKASSSELEEFFNELSQSLNNSCDDYLAKLQTFASYLYDEYSRTIRRLNLTPDFINFISMLITYVIIENLGHSDNQKFVKFLDDCVELLWRAQNDRLIDSTNNKGNNLLLQAMSRLFNAILDADGVFGVLVSETPGRHCIKRVLFGFNMITQVEQEKLLRAEDTIAFLVEKCFKHGEVSSRIKEDLVTYKACTDLLETLKRLQSAEIDLRSRRSSLPPDLHEMVELENRKEEKQYQNRKRSVSNSAIDFNSVILSGQNKKSLELLRIKAPQKPSELHNFSLTLKQRKMDSFKGLIEFFPCASCHRRALKNFHPEKYSSLEEKESSAPQHIFRLPFEFDENDRLGPWDILLSEDAIKDMGKLESPIKIKVVMKKLGQISSGEWVKHGLRHKVSSSDIPVYEVKLPEYDLTILWQVDYGFSIRSYSDMQLVKIWAVTANQEQIHTTLENLAMVHQVYTDKHNRYCSIPESECDIILPTYFECEGETKSTDEELFGPKMDDERLLEVHRMLVTNKFIPLSKNLFKSLVFGSSDFTFQVSKVEYEIINNPRSAIIVGRSGTGKTTCIVFRQIASYLTNKLDKKQIFITVSYNLCRRVKEYFHRLRESAVLAGKKMSIAEFNEELSDIPNSFHLLKDHHFPLFITYDKFSEMLQGTYGIDIQKLTTQQKEIEDDDIYTSEDDEEKFPLINVSDASWAHFVDYNLFEKKYWPHFNYCYRKKLNCELVYSEFSIIKGTNPEVDCLSRDDYRTISYKKYPAFCNNRDEIYDLFERYEKMKARNGDYDSADRTLAILRAAKKCTLGGPYVHELYIDECQDNQILDFSLILKLFDKAESIIMAGDIAQCIARGSSFRFQDLRALMYKWELDHHMYSSIKSKMFELNTNYRSHNGIIQLASSVIDLIKRFFPDSIDHLSRERGEVGGPRPIFFAEIEAKTFLFNVFCAGDPTANCVEFGADQVIIVRNDETKKHVRNLNENAGLVLTVFEAKGMEFNDVLLYNFFTESPACSKWRTILSDLENSTETLYDEKPYILSSELKHLYVALTRARERLWIFDENSEWSRPILTYWMHHGLVRVVSSIKEINTLPTLAKKSSSQEWNRQGKKFFERRQYELAITCFEKSGNEKRKKLASAYLLQQNARNSVNDSDEATVKSNFKLAAQAFNECSRPIQEASCYQDIKMYKEAGDVYKNWDMFELAARSYIKGNKWHEAGDCFAKAKMYNEATVSYKDGKLYEIAVNFMERHKPNIDEKIFRRIIRLIYVCCRKDNKDLSEKALSMLTKQEDRIEILKDHAPEEVQEVYKREGQFRDAAEELCSRGKFEEASDVYIRSSENEDIIKSLQCLLHLCRTNILKNTIGDTMNPKAREELQNIVSKAINLTTSRSVKSESWIILVEETQLYLSYLNENFDAVRKGIMAFKKYREPVAEFRAISMWLTIPAPSDVNVDYWYERLQFLQRLCELIIPSNASPRNAKDVEKIKKSFEKICLVKRVTSRPNQRKISFDNPLLALLGDNFVEMDYWHVFDVNVVHKEVSKLIGTYIYELILKTNRDGREISEITSEICECQNPRSCRRYHVTLNPSIIKKRLKLACLQYTVMRQLSTLEFHRLLNEDQNKEVFGPQRFWAEKLVKLHFRYQSPHTSCPEITYMVINELPNFTYNGLIGLTYKRWLNDKEFEVDNFAKMLKFIFFSIQLRNIWGIEKFNWKVSEIRPYSENYLIGFGYDPKYHEYRAIGRRLSLFLLYLDSDELIPAINHAKAFIYYAISNLESVKIMPDGTASEPFKPKARNSLGDLISLMEFTVSCIFSARPFHFDFLLPRSYLVNYFYSFKETPLLPHQYYFKKEQYGKSIYDLFYQTRELLDILISKNFFYSPIILRLIRILVLIGLNDYRLANKVTNYFILIFPSVPGRFRTYLQENTMSRLAGVLNNDLKGTGCDSLLIVYYNLGGKSRFEDWKKFGIEKLTYKSIEEFRSSLRNLMVPEASGEKTASAIPQSTKGNEQNSAQDAANRIQVWFRQIAEREKYRKSHGDQILDKIYYEAMEFSQVLVKEHGKSSALKYVIYLRGLTVDIIETCLDLRDELRITHNDNVEEMLNSLSITESKKHKEMNIEWLKKELERASGTTIVQVSEWISKCDEL</sequence>
<dbReference type="InterPro" id="IPR039904">
    <property type="entry name" value="TRANK1"/>
</dbReference>
<dbReference type="InterPro" id="IPR027417">
    <property type="entry name" value="P-loop_NTPase"/>
</dbReference>
<dbReference type="Proteomes" id="UP000789342">
    <property type="component" value="Unassembled WGS sequence"/>
</dbReference>
<evidence type="ECO:0000256" key="2">
    <source>
        <dbReference type="ARBA" id="ARBA00022801"/>
    </source>
</evidence>
<dbReference type="Pfam" id="PF00580">
    <property type="entry name" value="UvrD-helicase"/>
    <property type="match status" value="1"/>
</dbReference>
<feature type="domain" description="UvrD-like helicase ATP-binding" evidence="6">
    <location>
        <begin position="561"/>
        <end position="911"/>
    </location>
</feature>
<keyword evidence="2 5" id="KW-0378">Hydrolase</keyword>
<dbReference type="Pfam" id="PF13361">
    <property type="entry name" value="UvrD_C"/>
    <property type="match status" value="1"/>
</dbReference>
<dbReference type="PROSITE" id="PS51198">
    <property type="entry name" value="UVRD_HELICASE_ATP_BIND"/>
    <property type="match status" value="1"/>
</dbReference>
<evidence type="ECO:0000313" key="8">
    <source>
        <dbReference type="Proteomes" id="UP000789342"/>
    </source>
</evidence>
<accession>A0A9N9FMV6</accession>
<evidence type="ECO:0000256" key="1">
    <source>
        <dbReference type="ARBA" id="ARBA00022741"/>
    </source>
</evidence>